<dbReference type="InterPro" id="IPR043472">
    <property type="entry name" value="Macro_dom-like"/>
</dbReference>
<dbReference type="InterPro" id="IPR052056">
    <property type="entry name" value="Mono-ARTD/PARP"/>
</dbReference>
<dbReference type="EMBL" id="MPUH01000562">
    <property type="protein sequence ID" value="OMJ77679.1"/>
    <property type="molecule type" value="Genomic_DNA"/>
</dbReference>
<dbReference type="Pfam" id="PF01661">
    <property type="entry name" value="Macro"/>
    <property type="match status" value="1"/>
</dbReference>
<protein>
    <recommendedName>
        <fullName evidence="6">Macro domain-containing protein</fullName>
    </recommendedName>
</protein>
<feature type="domain" description="Macro" evidence="6">
    <location>
        <begin position="7"/>
        <end position="190"/>
    </location>
</feature>
<dbReference type="InterPro" id="IPR002589">
    <property type="entry name" value="Macro_dom"/>
</dbReference>
<dbReference type="Proteomes" id="UP000187209">
    <property type="component" value="Unassembled WGS sequence"/>
</dbReference>
<dbReference type="SUPFAM" id="SSF52949">
    <property type="entry name" value="Macro domain-like"/>
    <property type="match status" value="1"/>
</dbReference>
<evidence type="ECO:0000256" key="3">
    <source>
        <dbReference type="ARBA" id="ARBA00022679"/>
    </source>
</evidence>
<keyword evidence="5" id="KW-0539">Nucleus</keyword>
<evidence type="ECO:0000259" key="6">
    <source>
        <dbReference type="PROSITE" id="PS51154"/>
    </source>
</evidence>
<dbReference type="PANTHER" id="PTHR14453:SF67">
    <property type="entry name" value="POLY [ADP-RIBOSE] POLYMERASE"/>
    <property type="match status" value="1"/>
</dbReference>
<dbReference type="AlphaFoldDB" id="A0A1R2BLH7"/>
<gene>
    <name evidence="7" type="ORF">SteCoe_22672</name>
</gene>
<keyword evidence="3" id="KW-0808">Transferase</keyword>
<evidence type="ECO:0000256" key="4">
    <source>
        <dbReference type="ARBA" id="ARBA00023027"/>
    </source>
</evidence>
<comment type="subcellular location">
    <subcellularLocation>
        <location evidence="1">Nucleus</location>
    </subcellularLocation>
</comment>
<dbReference type="GO" id="GO:0003714">
    <property type="term" value="F:transcription corepressor activity"/>
    <property type="evidence" value="ECO:0007669"/>
    <property type="project" value="TreeGrafter"/>
</dbReference>
<dbReference type="GO" id="GO:0005737">
    <property type="term" value="C:cytoplasm"/>
    <property type="evidence" value="ECO:0007669"/>
    <property type="project" value="TreeGrafter"/>
</dbReference>
<proteinExistence type="predicted"/>
<reference evidence="7 8" key="1">
    <citation type="submission" date="2016-11" db="EMBL/GenBank/DDBJ databases">
        <title>The macronuclear genome of Stentor coeruleus: a giant cell with tiny introns.</title>
        <authorList>
            <person name="Slabodnick M."/>
            <person name="Ruby J.G."/>
            <person name="Reiff S.B."/>
            <person name="Swart E.C."/>
            <person name="Gosai S."/>
            <person name="Prabakaran S."/>
            <person name="Witkowska E."/>
            <person name="Larue G.E."/>
            <person name="Fisher S."/>
            <person name="Freeman R.M."/>
            <person name="Gunawardena J."/>
            <person name="Chu W."/>
            <person name="Stover N.A."/>
            <person name="Gregory B.D."/>
            <person name="Nowacki M."/>
            <person name="Derisi J."/>
            <person name="Roy S.W."/>
            <person name="Marshall W.F."/>
            <person name="Sood P."/>
        </authorList>
    </citation>
    <scope>NUCLEOTIDE SEQUENCE [LARGE SCALE GENOMIC DNA]</scope>
    <source>
        <strain evidence="7">WM001</strain>
    </source>
</reference>
<evidence type="ECO:0000313" key="7">
    <source>
        <dbReference type="EMBL" id="OMJ77679.1"/>
    </source>
</evidence>
<evidence type="ECO:0000256" key="5">
    <source>
        <dbReference type="ARBA" id="ARBA00023242"/>
    </source>
</evidence>
<accession>A0A1R2BLH7</accession>
<evidence type="ECO:0000256" key="1">
    <source>
        <dbReference type="ARBA" id="ARBA00004123"/>
    </source>
</evidence>
<comment type="caution">
    <text evidence="7">The sequence shown here is derived from an EMBL/GenBank/DDBJ whole genome shotgun (WGS) entry which is preliminary data.</text>
</comment>
<keyword evidence="4" id="KW-0520">NAD</keyword>
<dbReference type="OrthoDB" id="6133115at2759"/>
<dbReference type="GO" id="GO:0010629">
    <property type="term" value="P:negative regulation of gene expression"/>
    <property type="evidence" value="ECO:0007669"/>
    <property type="project" value="TreeGrafter"/>
</dbReference>
<dbReference type="Gene3D" id="3.40.220.10">
    <property type="entry name" value="Leucine Aminopeptidase, subunit E, domain 1"/>
    <property type="match status" value="1"/>
</dbReference>
<dbReference type="PROSITE" id="PS51154">
    <property type="entry name" value="MACRO"/>
    <property type="match status" value="1"/>
</dbReference>
<dbReference type="PANTHER" id="PTHR14453">
    <property type="entry name" value="PARP/ZINC FINGER CCCH TYPE DOMAIN CONTAINING PROTEIN"/>
    <property type="match status" value="1"/>
</dbReference>
<sequence length="230" mass="25949">MKKGNEPKNLREDKIGNTSIKLLRGDVTRLNGGIIINPTDSSLTKLPGISTTIVEGAGHQLLKELSLKCREGFEILPGEIVTTTAGNLGATRLCHICIPQYNKNDPEPLVRMFIVNLLNHAEQYQTDSIILPCLTKETNGFTPEQCAFGYYSTLIDFINTHPQTCLREFKIVCKNKKESKPFEKEADRRLGKKEKKSMFGFMKKFTKTKSKTEKEILDIELGGNEERKNN</sequence>
<name>A0A1R2BLH7_9CILI</name>
<keyword evidence="2" id="KW-0328">Glycosyltransferase</keyword>
<evidence type="ECO:0000256" key="2">
    <source>
        <dbReference type="ARBA" id="ARBA00022676"/>
    </source>
</evidence>
<dbReference type="GO" id="GO:0016757">
    <property type="term" value="F:glycosyltransferase activity"/>
    <property type="evidence" value="ECO:0007669"/>
    <property type="project" value="UniProtKB-KW"/>
</dbReference>
<dbReference type="GO" id="GO:0005634">
    <property type="term" value="C:nucleus"/>
    <property type="evidence" value="ECO:0007669"/>
    <property type="project" value="UniProtKB-SubCell"/>
</dbReference>
<organism evidence="7 8">
    <name type="scientific">Stentor coeruleus</name>
    <dbReference type="NCBI Taxonomy" id="5963"/>
    <lineage>
        <taxon>Eukaryota</taxon>
        <taxon>Sar</taxon>
        <taxon>Alveolata</taxon>
        <taxon>Ciliophora</taxon>
        <taxon>Postciliodesmatophora</taxon>
        <taxon>Heterotrichea</taxon>
        <taxon>Heterotrichida</taxon>
        <taxon>Stentoridae</taxon>
        <taxon>Stentor</taxon>
    </lineage>
</organism>
<keyword evidence="8" id="KW-1185">Reference proteome</keyword>
<evidence type="ECO:0000313" key="8">
    <source>
        <dbReference type="Proteomes" id="UP000187209"/>
    </source>
</evidence>